<evidence type="ECO:0000313" key="2">
    <source>
        <dbReference type="EMBL" id="CAB4284630.1"/>
    </source>
</evidence>
<feature type="transmembrane region" description="Helical" evidence="1">
    <location>
        <begin position="33"/>
        <end position="53"/>
    </location>
</feature>
<dbReference type="AlphaFoldDB" id="A0A6J5V6G9"/>
<gene>
    <name evidence="2" type="ORF">CURHAP_LOCUS40217</name>
</gene>
<sequence length="71" mass="8064">MVSCAIIHFTSARGANTARETRQDRALSGGDPVHFIFVILCVFPGYLPPYLEWLVMSFYDLKRCAFARLHS</sequence>
<dbReference type="Proteomes" id="UP000507222">
    <property type="component" value="Unassembled WGS sequence"/>
</dbReference>
<name>A0A6J5V6G9_PRUAR</name>
<evidence type="ECO:0000256" key="1">
    <source>
        <dbReference type="SAM" id="Phobius"/>
    </source>
</evidence>
<accession>A0A6J5V6G9</accession>
<keyword evidence="1" id="KW-1133">Transmembrane helix</keyword>
<proteinExistence type="predicted"/>
<protein>
    <submittedName>
        <fullName evidence="2">Uncharacterized protein</fullName>
    </submittedName>
</protein>
<organism evidence="2 3">
    <name type="scientific">Prunus armeniaca</name>
    <name type="common">Apricot</name>
    <name type="synonym">Armeniaca vulgaris</name>
    <dbReference type="NCBI Taxonomy" id="36596"/>
    <lineage>
        <taxon>Eukaryota</taxon>
        <taxon>Viridiplantae</taxon>
        <taxon>Streptophyta</taxon>
        <taxon>Embryophyta</taxon>
        <taxon>Tracheophyta</taxon>
        <taxon>Spermatophyta</taxon>
        <taxon>Magnoliopsida</taxon>
        <taxon>eudicotyledons</taxon>
        <taxon>Gunneridae</taxon>
        <taxon>Pentapetalae</taxon>
        <taxon>rosids</taxon>
        <taxon>fabids</taxon>
        <taxon>Rosales</taxon>
        <taxon>Rosaceae</taxon>
        <taxon>Amygdaloideae</taxon>
        <taxon>Amygdaleae</taxon>
        <taxon>Prunus</taxon>
    </lineage>
</organism>
<reference evidence="2 3" key="1">
    <citation type="submission" date="2020-05" db="EMBL/GenBank/DDBJ databases">
        <authorList>
            <person name="Campoy J."/>
            <person name="Schneeberger K."/>
            <person name="Spophaly S."/>
        </authorList>
    </citation>
    <scope>NUCLEOTIDE SEQUENCE [LARGE SCALE GENOMIC DNA]</scope>
    <source>
        <strain evidence="2">PruArmRojPasFocal</strain>
    </source>
</reference>
<keyword evidence="1" id="KW-0812">Transmembrane</keyword>
<evidence type="ECO:0000313" key="3">
    <source>
        <dbReference type="Proteomes" id="UP000507222"/>
    </source>
</evidence>
<dbReference type="EMBL" id="CAEKDK010000006">
    <property type="protein sequence ID" value="CAB4284630.1"/>
    <property type="molecule type" value="Genomic_DNA"/>
</dbReference>
<keyword evidence="1" id="KW-0472">Membrane</keyword>